<organism evidence="4 5">
    <name type="scientific">Prorocentrum cordatum</name>
    <dbReference type="NCBI Taxonomy" id="2364126"/>
    <lineage>
        <taxon>Eukaryota</taxon>
        <taxon>Sar</taxon>
        <taxon>Alveolata</taxon>
        <taxon>Dinophyceae</taxon>
        <taxon>Prorocentrales</taxon>
        <taxon>Prorocentraceae</taxon>
        <taxon>Prorocentrum</taxon>
    </lineage>
</organism>
<dbReference type="EMBL" id="CAUYUJ010014780">
    <property type="protein sequence ID" value="CAK0845936.1"/>
    <property type="molecule type" value="Genomic_DNA"/>
</dbReference>
<comment type="caution">
    <text evidence="4">The sequence shown here is derived from an EMBL/GenBank/DDBJ whole genome shotgun (WGS) entry which is preliminary data.</text>
</comment>
<dbReference type="PANTHER" id="PTHR18806">
    <property type="entry name" value="RBM25 PROTEIN"/>
    <property type="match status" value="1"/>
</dbReference>
<dbReference type="InterPro" id="IPR052768">
    <property type="entry name" value="RBM25"/>
</dbReference>
<reference evidence="4" key="1">
    <citation type="submission" date="2023-10" db="EMBL/GenBank/DDBJ databases">
        <authorList>
            <person name="Chen Y."/>
            <person name="Shah S."/>
            <person name="Dougan E. K."/>
            <person name="Thang M."/>
            <person name="Chan C."/>
        </authorList>
    </citation>
    <scope>NUCLEOTIDE SEQUENCE [LARGE SCALE GENOMIC DNA]</scope>
</reference>
<dbReference type="InterPro" id="IPR002483">
    <property type="entry name" value="PWI_dom"/>
</dbReference>
<evidence type="ECO:0000313" key="5">
    <source>
        <dbReference type="Proteomes" id="UP001189429"/>
    </source>
</evidence>
<sequence>MPSSSGSWPLELLSQERAKQKDEEERRRKEEDEARRKAQKEADEKRRREEEEAREQREKEERERREAEERKRREEREAEEAEQRKVQKAAAEKLLAQVSEEMSKVQVEGVPKDSKIAGILGTSGAHEAFRDDSPDRKHKPLQRLDGAGGPGEAKLRDDEMRRLIQQVPTDKAKAFAYSIDWSSVVEHNIIEKKLRPWVKKKVNEYLGAEEQGMVEFIMRKVGARADPNSILAELEGFLDEEAENFTLKMWRMLIFEVLRVRAR</sequence>
<evidence type="ECO:0000259" key="3">
    <source>
        <dbReference type="PROSITE" id="PS51025"/>
    </source>
</evidence>
<accession>A0ABN9TIZ8</accession>
<feature type="region of interest" description="Disordered" evidence="2">
    <location>
        <begin position="124"/>
        <end position="154"/>
    </location>
</feature>
<keyword evidence="5" id="KW-1185">Reference proteome</keyword>
<dbReference type="Proteomes" id="UP001189429">
    <property type="component" value="Unassembled WGS sequence"/>
</dbReference>
<dbReference type="SUPFAM" id="SSF101233">
    <property type="entry name" value="PWI domain"/>
    <property type="match status" value="1"/>
</dbReference>
<name>A0ABN9TIZ8_9DINO</name>
<dbReference type="PANTHER" id="PTHR18806:SF4">
    <property type="entry name" value="RNA-BINDING PROTEIN 25"/>
    <property type="match status" value="1"/>
</dbReference>
<dbReference type="Gene3D" id="1.20.1390.10">
    <property type="entry name" value="PWI domain"/>
    <property type="match status" value="1"/>
</dbReference>
<feature type="region of interest" description="Disordered" evidence="2">
    <location>
        <begin position="1"/>
        <end position="88"/>
    </location>
</feature>
<proteinExistence type="predicted"/>
<dbReference type="InterPro" id="IPR036483">
    <property type="entry name" value="PWI_dom_sf"/>
</dbReference>
<evidence type="ECO:0000256" key="2">
    <source>
        <dbReference type="SAM" id="MobiDB-lite"/>
    </source>
</evidence>
<keyword evidence="1" id="KW-0507">mRNA processing</keyword>
<evidence type="ECO:0000256" key="1">
    <source>
        <dbReference type="ARBA" id="ARBA00022664"/>
    </source>
</evidence>
<dbReference type="Pfam" id="PF01480">
    <property type="entry name" value="PWI"/>
    <property type="match status" value="1"/>
</dbReference>
<protein>
    <recommendedName>
        <fullName evidence="3">PWI domain-containing protein</fullName>
    </recommendedName>
</protein>
<evidence type="ECO:0000313" key="4">
    <source>
        <dbReference type="EMBL" id="CAK0845936.1"/>
    </source>
</evidence>
<gene>
    <name evidence="4" type="ORF">PCOR1329_LOCUS39578</name>
</gene>
<dbReference type="PROSITE" id="PS51025">
    <property type="entry name" value="PWI"/>
    <property type="match status" value="1"/>
</dbReference>
<feature type="domain" description="PWI" evidence="3">
    <location>
        <begin position="172"/>
        <end position="263"/>
    </location>
</feature>
<dbReference type="SMART" id="SM00311">
    <property type="entry name" value="PWI"/>
    <property type="match status" value="1"/>
</dbReference>
<feature type="compositionally biased region" description="Basic and acidic residues" evidence="2">
    <location>
        <begin position="14"/>
        <end position="85"/>
    </location>
</feature>